<feature type="region of interest" description="Disordered" evidence="1">
    <location>
        <begin position="214"/>
        <end position="253"/>
    </location>
</feature>
<evidence type="ECO:0000256" key="1">
    <source>
        <dbReference type="SAM" id="MobiDB-lite"/>
    </source>
</evidence>
<keyword evidence="3" id="KW-1185">Reference proteome</keyword>
<reference evidence="2" key="1">
    <citation type="submission" date="2023-03" db="EMBL/GenBank/DDBJ databases">
        <title>Massive genome expansion in bonnet fungi (Mycena s.s.) driven by repeated elements and novel gene families across ecological guilds.</title>
        <authorList>
            <consortium name="Lawrence Berkeley National Laboratory"/>
            <person name="Harder C.B."/>
            <person name="Miyauchi S."/>
            <person name="Viragh M."/>
            <person name="Kuo A."/>
            <person name="Thoen E."/>
            <person name="Andreopoulos B."/>
            <person name="Lu D."/>
            <person name="Skrede I."/>
            <person name="Drula E."/>
            <person name="Henrissat B."/>
            <person name="Morin E."/>
            <person name="Kohler A."/>
            <person name="Barry K."/>
            <person name="LaButti K."/>
            <person name="Morin E."/>
            <person name="Salamov A."/>
            <person name="Lipzen A."/>
            <person name="Mereny Z."/>
            <person name="Hegedus B."/>
            <person name="Baldrian P."/>
            <person name="Stursova M."/>
            <person name="Weitz H."/>
            <person name="Taylor A."/>
            <person name="Grigoriev I.V."/>
            <person name="Nagy L.G."/>
            <person name="Martin F."/>
            <person name="Kauserud H."/>
        </authorList>
    </citation>
    <scope>NUCLEOTIDE SEQUENCE</scope>
    <source>
        <strain evidence="2">CBHHK067</strain>
    </source>
</reference>
<name>A0AAD7GDJ4_MYCRO</name>
<feature type="compositionally biased region" description="Basic and acidic residues" evidence="1">
    <location>
        <begin position="214"/>
        <end position="223"/>
    </location>
</feature>
<gene>
    <name evidence="2" type="ORF">B0H17DRAFT_1182025</name>
</gene>
<protein>
    <submittedName>
        <fullName evidence="2">Uncharacterized protein</fullName>
    </submittedName>
</protein>
<feature type="compositionally biased region" description="Basic residues" evidence="1">
    <location>
        <begin position="69"/>
        <end position="78"/>
    </location>
</feature>
<sequence length="520" mass="58043">MRRAAPSDERKDIIAQRRGALPGLGWRLPKGNDERSRRQYPAPHQQDDAPQRVVRAKPATTMGCDAQRRGARRSVRKARCMDSAVRTRRGTASKRSGAGSEEDECDVRRCRGVRPTSYSGRRTTDVEARECGDDDHRRRGESGLRGARQGHPRARFLSALLPNSERARATCKGSRNTAEGVRSMLVAISAPGAPPCASHLARYGIPAPRLNAHEDSDDDHERGCAGGVCSRPTSTRLFRPSRQRARVRQRPSPVRLGARCTRGQMVKTKTRDVHDRLPRVTREHPERAGTMMMGVEGRESLLLPPPKRWLGYTSRRMDESRERRRAQITRRALAAISTLVLLAHARPRMRDPDPETMRINEHSAVAEERLPLRRMVRQKGRPQMRARDAETVHVAQTGIRSTAPSDCQDADFKRRDRLNTKRNAPESVSFISPSRYSNPSLIPAYYVLKTKSAREFHHDCANACAPSPESSIYLYTHRSAVRAIPATRQTVRSTLNSPASAELTQVIGAARSSDQAAAGV</sequence>
<proteinExistence type="predicted"/>
<dbReference type="AlphaFoldDB" id="A0AAD7GDJ4"/>
<comment type="caution">
    <text evidence="2">The sequence shown here is derived from an EMBL/GenBank/DDBJ whole genome shotgun (WGS) entry which is preliminary data.</text>
</comment>
<feature type="compositionally biased region" description="Basic and acidic residues" evidence="1">
    <location>
        <begin position="122"/>
        <end position="142"/>
    </location>
</feature>
<dbReference type="EMBL" id="JARKIE010000118">
    <property type="protein sequence ID" value="KAJ7681414.1"/>
    <property type="molecule type" value="Genomic_DNA"/>
</dbReference>
<dbReference type="Proteomes" id="UP001221757">
    <property type="component" value="Unassembled WGS sequence"/>
</dbReference>
<evidence type="ECO:0000313" key="2">
    <source>
        <dbReference type="EMBL" id="KAJ7681414.1"/>
    </source>
</evidence>
<feature type="compositionally biased region" description="Basic residues" evidence="1">
    <location>
        <begin position="239"/>
        <end position="249"/>
    </location>
</feature>
<organism evidence="2 3">
    <name type="scientific">Mycena rosella</name>
    <name type="common">Pink bonnet</name>
    <name type="synonym">Agaricus rosellus</name>
    <dbReference type="NCBI Taxonomy" id="1033263"/>
    <lineage>
        <taxon>Eukaryota</taxon>
        <taxon>Fungi</taxon>
        <taxon>Dikarya</taxon>
        <taxon>Basidiomycota</taxon>
        <taxon>Agaricomycotina</taxon>
        <taxon>Agaricomycetes</taxon>
        <taxon>Agaricomycetidae</taxon>
        <taxon>Agaricales</taxon>
        <taxon>Marasmiineae</taxon>
        <taxon>Mycenaceae</taxon>
        <taxon>Mycena</taxon>
    </lineage>
</organism>
<evidence type="ECO:0000313" key="3">
    <source>
        <dbReference type="Proteomes" id="UP001221757"/>
    </source>
</evidence>
<feature type="compositionally biased region" description="Basic and acidic residues" evidence="1">
    <location>
        <begin position="1"/>
        <end position="15"/>
    </location>
</feature>
<feature type="region of interest" description="Disordered" evidence="1">
    <location>
        <begin position="1"/>
        <end position="161"/>
    </location>
</feature>
<accession>A0AAD7GDJ4</accession>